<proteinExistence type="predicted"/>
<gene>
    <name evidence="1" type="ORF">VNO77_22210</name>
</gene>
<keyword evidence="2" id="KW-1185">Reference proteome</keyword>
<comment type="caution">
    <text evidence="1">The sequence shown here is derived from an EMBL/GenBank/DDBJ whole genome shotgun (WGS) entry which is preliminary data.</text>
</comment>
<sequence>MQSFVIAKDCFDSCFLVNFKGYGYLNVNSRIHTNFMKHLYDSSCQSLCSFWDWYPNVVELNVLFGEKLLLSVGATKLIIPTTCAAAYFLLPVRFASLRAKANTVLPFSCKSSGI</sequence>
<reference evidence="1 2" key="1">
    <citation type="submission" date="2024-01" db="EMBL/GenBank/DDBJ databases">
        <title>The genomes of 5 underutilized Papilionoideae crops provide insights into root nodulation and disease resistanc.</title>
        <authorList>
            <person name="Jiang F."/>
        </authorList>
    </citation>
    <scope>NUCLEOTIDE SEQUENCE [LARGE SCALE GENOMIC DNA]</scope>
    <source>
        <strain evidence="1">LVBAO_FW01</strain>
        <tissue evidence="1">Leaves</tissue>
    </source>
</reference>
<evidence type="ECO:0000313" key="1">
    <source>
        <dbReference type="EMBL" id="KAK7328114.1"/>
    </source>
</evidence>
<evidence type="ECO:0000313" key="2">
    <source>
        <dbReference type="Proteomes" id="UP001367508"/>
    </source>
</evidence>
<protein>
    <submittedName>
        <fullName evidence="1">Uncharacterized protein</fullName>
    </submittedName>
</protein>
<dbReference type="Proteomes" id="UP001367508">
    <property type="component" value="Unassembled WGS sequence"/>
</dbReference>
<dbReference type="EMBL" id="JAYMYQ010000005">
    <property type="protein sequence ID" value="KAK7328114.1"/>
    <property type="molecule type" value="Genomic_DNA"/>
</dbReference>
<organism evidence="1 2">
    <name type="scientific">Canavalia gladiata</name>
    <name type="common">Sword bean</name>
    <name type="synonym">Dolichos gladiatus</name>
    <dbReference type="NCBI Taxonomy" id="3824"/>
    <lineage>
        <taxon>Eukaryota</taxon>
        <taxon>Viridiplantae</taxon>
        <taxon>Streptophyta</taxon>
        <taxon>Embryophyta</taxon>
        <taxon>Tracheophyta</taxon>
        <taxon>Spermatophyta</taxon>
        <taxon>Magnoliopsida</taxon>
        <taxon>eudicotyledons</taxon>
        <taxon>Gunneridae</taxon>
        <taxon>Pentapetalae</taxon>
        <taxon>rosids</taxon>
        <taxon>fabids</taxon>
        <taxon>Fabales</taxon>
        <taxon>Fabaceae</taxon>
        <taxon>Papilionoideae</taxon>
        <taxon>50 kb inversion clade</taxon>
        <taxon>NPAAA clade</taxon>
        <taxon>indigoferoid/millettioid clade</taxon>
        <taxon>Phaseoleae</taxon>
        <taxon>Canavalia</taxon>
    </lineage>
</organism>
<name>A0AAN9QAU0_CANGL</name>
<accession>A0AAN9QAU0</accession>
<dbReference type="AlphaFoldDB" id="A0AAN9QAU0"/>